<name>A0A183GYD0_9BILA</name>
<dbReference type="Proteomes" id="UP000267606">
    <property type="component" value="Unassembled WGS sequence"/>
</dbReference>
<evidence type="ECO:0000313" key="4">
    <source>
        <dbReference type="WBParaSite" id="OFLC_0000023901-mRNA-1"/>
    </source>
</evidence>
<organism evidence="4">
    <name type="scientific">Onchocerca flexuosa</name>
    <dbReference type="NCBI Taxonomy" id="387005"/>
    <lineage>
        <taxon>Eukaryota</taxon>
        <taxon>Metazoa</taxon>
        <taxon>Ecdysozoa</taxon>
        <taxon>Nematoda</taxon>
        <taxon>Chromadorea</taxon>
        <taxon>Rhabditida</taxon>
        <taxon>Spirurina</taxon>
        <taxon>Spiruromorpha</taxon>
        <taxon>Filarioidea</taxon>
        <taxon>Onchocercidae</taxon>
        <taxon>Onchocerca</taxon>
    </lineage>
</organism>
<dbReference type="EMBL" id="UZAJ01000068">
    <property type="protein sequence ID" value="VDO25098.1"/>
    <property type="molecule type" value="Genomic_DNA"/>
</dbReference>
<sequence>MKPLVRNEKLHIKALNLKISSLEAEKTVLMTRNNELESRLIHLDKNISAASPIAPSTAVVTSGAMEASSNLGKITERQTSTEALQWSMPENVATVQGNFVLQLNL</sequence>
<evidence type="ECO:0000256" key="1">
    <source>
        <dbReference type="SAM" id="Coils"/>
    </source>
</evidence>
<dbReference type="STRING" id="387005.A0A183GYD0"/>
<evidence type="ECO:0000313" key="3">
    <source>
        <dbReference type="Proteomes" id="UP000267606"/>
    </source>
</evidence>
<accession>A0A183GYD0</accession>
<feature type="coiled-coil region" evidence="1">
    <location>
        <begin position="5"/>
        <end position="39"/>
    </location>
</feature>
<dbReference type="WBParaSite" id="OFLC_0000023901-mRNA-1">
    <property type="protein sequence ID" value="OFLC_0000023901-mRNA-1"/>
    <property type="gene ID" value="OFLC_0000023901"/>
</dbReference>
<reference evidence="2 3" key="2">
    <citation type="submission" date="2018-11" db="EMBL/GenBank/DDBJ databases">
        <authorList>
            <consortium name="Pathogen Informatics"/>
        </authorList>
    </citation>
    <scope>NUCLEOTIDE SEQUENCE [LARGE SCALE GENOMIC DNA]</scope>
</reference>
<keyword evidence="1" id="KW-0175">Coiled coil</keyword>
<gene>
    <name evidence="2" type="ORF">OFLC_LOCUS240</name>
</gene>
<dbReference type="AlphaFoldDB" id="A0A183GYD0"/>
<evidence type="ECO:0000313" key="2">
    <source>
        <dbReference type="EMBL" id="VDO25098.1"/>
    </source>
</evidence>
<proteinExistence type="predicted"/>
<protein>
    <submittedName>
        <fullName evidence="4">Protein CASP</fullName>
    </submittedName>
</protein>
<keyword evidence="3" id="KW-1185">Reference proteome</keyword>
<reference evidence="4" key="1">
    <citation type="submission" date="2016-06" db="UniProtKB">
        <authorList>
            <consortium name="WormBaseParasite"/>
        </authorList>
    </citation>
    <scope>IDENTIFICATION</scope>
</reference>